<evidence type="ECO:0000313" key="2">
    <source>
        <dbReference type="EMBL" id="GBP18204.1"/>
    </source>
</evidence>
<comment type="caution">
    <text evidence="2">The sequence shown here is derived from an EMBL/GenBank/DDBJ whole genome shotgun (WGS) entry which is preliminary data.</text>
</comment>
<keyword evidence="3" id="KW-1185">Reference proteome</keyword>
<organism evidence="2 3">
    <name type="scientific">Eumeta variegata</name>
    <name type="common">Bagworm moth</name>
    <name type="synonym">Eumeta japonica</name>
    <dbReference type="NCBI Taxonomy" id="151549"/>
    <lineage>
        <taxon>Eukaryota</taxon>
        <taxon>Metazoa</taxon>
        <taxon>Ecdysozoa</taxon>
        <taxon>Arthropoda</taxon>
        <taxon>Hexapoda</taxon>
        <taxon>Insecta</taxon>
        <taxon>Pterygota</taxon>
        <taxon>Neoptera</taxon>
        <taxon>Endopterygota</taxon>
        <taxon>Lepidoptera</taxon>
        <taxon>Glossata</taxon>
        <taxon>Ditrysia</taxon>
        <taxon>Tineoidea</taxon>
        <taxon>Psychidae</taxon>
        <taxon>Oiketicinae</taxon>
        <taxon>Eumeta</taxon>
    </lineage>
</organism>
<evidence type="ECO:0000313" key="3">
    <source>
        <dbReference type="Proteomes" id="UP000299102"/>
    </source>
</evidence>
<evidence type="ECO:0000256" key="1">
    <source>
        <dbReference type="SAM" id="MobiDB-lite"/>
    </source>
</evidence>
<sequence>MYLILLVKYVYGTNCAVVAARVGGERGGPHSNAESAREPNMKSGRLRHGRQKSWPISNGRHDLKYLLYYKHLKKFGCLVGIPKVLRDNDFEW</sequence>
<protein>
    <submittedName>
        <fullName evidence="2">Uncharacterized protein</fullName>
    </submittedName>
</protein>
<proteinExistence type="predicted"/>
<dbReference type="EMBL" id="BGZK01000094">
    <property type="protein sequence ID" value="GBP18204.1"/>
    <property type="molecule type" value="Genomic_DNA"/>
</dbReference>
<gene>
    <name evidence="2" type="ORF">EVAR_9046_1</name>
</gene>
<name>A0A4C1TWE3_EUMVA</name>
<dbReference type="AlphaFoldDB" id="A0A4C1TWE3"/>
<reference evidence="2 3" key="1">
    <citation type="journal article" date="2019" name="Commun. Biol.">
        <title>The bagworm genome reveals a unique fibroin gene that provides high tensile strength.</title>
        <authorList>
            <person name="Kono N."/>
            <person name="Nakamura H."/>
            <person name="Ohtoshi R."/>
            <person name="Tomita M."/>
            <person name="Numata K."/>
            <person name="Arakawa K."/>
        </authorList>
    </citation>
    <scope>NUCLEOTIDE SEQUENCE [LARGE SCALE GENOMIC DNA]</scope>
</reference>
<accession>A0A4C1TWE3</accession>
<dbReference type="Proteomes" id="UP000299102">
    <property type="component" value="Unassembled WGS sequence"/>
</dbReference>
<feature type="region of interest" description="Disordered" evidence="1">
    <location>
        <begin position="24"/>
        <end position="55"/>
    </location>
</feature>